<protein>
    <submittedName>
        <fullName evidence="4">FxSxx-COOH system tetratricopeptide repeat protein</fullName>
    </submittedName>
</protein>
<dbReference type="Pfam" id="PF13424">
    <property type="entry name" value="TPR_12"/>
    <property type="match status" value="1"/>
</dbReference>
<dbReference type="SUPFAM" id="SSF52540">
    <property type="entry name" value="P-loop containing nucleoside triphosphate hydrolases"/>
    <property type="match status" value="1"/>
</dbReference>
<dbReference type="InterPro" id="IPR000157">
    <property type="entry name" value="TIR_dom"/>
</dbReference>
<dbReference type="InterPro" id="IPR053137">
    <property type="entry name" value="NLR-like"/>
</dbReference>
<accession>A0ABW8LZ84</accession>
<sequence>MEDDEELRGELVPLAGDTGRVGDLKPIPEHVVPPCAELAAGLRGLFGAVGVSLRVFALRVHCDPGTVSRYLNGTVVAPAEFVDTLLTHAAKATGRPSSPEVIAHVHGLQRRALQATNRSRWELQNLRDQLADADRRRQQAEVRAEALTEALQARKQRIAEMEIEQRQLAVSMSVERDGRDGRDGRGAEVELLRDERERLRGERDRLKEEVARLEGELGQARRQALEAERRCEELEHQLQAGEEVAAEQAEAEDPVAHRLWLAEEQAIAAEERARRLEWELDRMRSGDGGRGSSGSAPASSGSAPTSSGSAPTSSLEGQVVHAGDVVYVPSPPDAGPSGRLPGHLRGHLPVIVTYAGPNRPWAAWVAQRLEATGVAREEITVRRWDPAAEPSQDLGRAMADLLGDDAFHLLLLSEHFFGLDSARTEEEWEAALGSAAVRRGADRIAAFVVTNHPLPVVVARLGAVGLLRADEEECERRLLRALGVSAAPARANGSRQRSRLPGDPPELWDGVPRRNPSFTGRDLLLERINDCLRDAPAEAAVCALVGLPGIGKTQLATEYAYRFGAEYDVVWWASAHERGVLEERLGGHLADYGKDLADYGRDVQGYSASARAGATLDKLRRGVPSDRWLLVLDGADTPEAVADLLPGGRGHVLITSQNRGWGDHYVELLDVPPFSRGESVAFVRARAPRLSREEAGALAAAVEDLPLPLDQTAGWLRGSTMPAEEYSRKLREGGTVPVKSGVVYPAPYASAYKELIRRLQTHSQLAADLLQLCAVFGPGPVPLALLRAVPAELVSPAVASLLEDPTHFEVTVGKLVQHSVVRREGEVLHLHRFVCDAVRRRRPEGRQDKDAQVIRGALVAARPGQPEDPATWPRYAELVPYLELSGVRLGRDCLTYLTLRGDYATALRLVDKVSDAFAPDRELILRCSALLRATGNYARAERLDRGVLDESDEADSPAAMNALSADLRGLGRYAEAYELCQRQADLSPPPKDSPDSLRARAELAASLRALGHYQSALDVDELVLERRRATLGSDYLETLASETDYAWDLLLMGRYADALAHQSRSVERHHAAVGSDTPHTLLAECTLALCRINCGEVESGTDLLAVVLDRARRLQGEDAPLSLMIACHYSSALRGRGRLEEGRPLAEFVADAYRFTLGALHPYAIGAAASHGAALLSSDAGLARTMLEKALTEMTAALGEDHPWTLGIAVNTAAALQIVGDRTDACALSREAALRAERVLGQRHPLTLMARLALAADLREIKGGREEAWAIERAAVDDLAGVFGTEHGLLGPARVLWNFEPLLV</sequence>
<dbReference type="InterPro" id="IPR027417">
    <property type="entry name" value="P-loop_NTPase"/>
</dbReference>
<evidence type="ECO:0000259" key="3">
    <source>
        <dbReference type="Pfam" id="PF13676"/>
    </source>
</evidence>
<evidence type="ECO:0000313" key="4">
    <source>
        <dbReference type="EMBL" id="MFK4270883.1"/>
    </source>
</evidence>
<dbReference type="EMBL" id="JBJDQH010000015">
    <property type="protein sequence ID" value="MFK4270883.1"/>
    <property type="molecule type" value="Genomic_DNA"/>
</dbReference>
<dbReference type="InterPro" id="IPR011990">
    <property type="entry name" value="TPR-like_helical_dom_sf"/>
</dbReference>
<feature type="coiled-coil region" evidence="1">
    <location>
        <begin position="123"/>
        <end position="164"/>
    </location>
</feature>
<dbReference type="PANTHER" id="PTHR46082">
    <property type="entry name" value="ATP/GTP-BINDING PROTEIN-RELATED"/>
    <property type="match status" value="1"/>
</dbReference>
<gene>
    <name evidence="4" type="primary">fxsT</name>
    <name evidence="4" type="ORF">ACI2L5_39045</name>
</gene>
<evidence type="ECO:0000256" key="2">
    <source>
        <dbReference type="SAM" id="MobiDB-lite"/>
    </source>
</evidence>
<evidence type="ECO:0000313" key="5">
    <source>
        <dbReference type="Proteomes" id="UP001620295"/>
    </source>
</evidence>
<dbReference type="Proteomes" id="UP001620295">
    <property type="component" value="Unassembled WGS sequence"/>
</dbReference>
<dbReference type="NCBIfam" id="NF040586">
    <property type="entry name" value="FxSxx_TPR"/>
    <property type="match status" value="1"/>
</dbReference>
<dbReference type="PANTHER" id="PTHR46082:SF6">
    <property type="entry name" value="AAA+ ATPASE DOMAIN-CONTAINING PROTEIN-RELATED"/>
    <property type="match status" value="1"/>
</dbReference>
<feature type="domain" description="TIR" evidence="3">
    <location>
        <begin position="350"/>
        <end position="478"/>
    </location>
</feature>
<reference evidence="4 5" key="1">
    <citation type="submission" date="2024-11" db="EMBL/GenBank/DDBJ databases">
        <title>The Natural Products Discovery Center: Release of the First 8490 Sequenced Strains for Exploring Actinobacteria Biosynthetic Diversity.</title>
        <authorList>
            <person name="Kalkreuter E."/>
            <person name="Kautsar S.A."/>
            <person name="Yang D."/>
            <person name="Bader C.D."/>
            <person name="Teijaro C.N."/>
            <person name="Fluegel L."/>
            <person name="Davis C.M."/>
            <person name="Simpson J.R."/>
            <person name="Lauterbach L."/>
            <person name="Steele A.D."/>
            <person name="Gui C."/>
            <person name="Meng S."/>
            <person name="Li G."/>
            <person name="Viehrig K."/>
            <person name="Ye F."/>
            <person name="Su P."/>
            <person name="Kiefer A.F."/>
            <person name="Nichols A."/>
            <person name="Cepeda A.J."/>
            <person name="Yan W."/>
            <person name="Fan B."/>
            <person name="Jiang Y."/>
            <person name="Adhikari A."/>
            <person name="Zheng C.-J."/>
            <person name="Schuster L."/>
            <person name="Cowan T.M."/>
            <person name="Smanski M.J."/>
            <person name="Chevrette M.G."/>
            <person name="De Carvalho L.P.S."/>
            <person name="Shen B."/>
        </authorList>
    </citation>
    <scope>NUCLEOTIDE SEQUENCE [LARGE SCALE GENOMIC DNA]</scope>
    <source>
        <strain evidence="4 5">NPDC020863</strain>
    </source>
</reference>
<evidence type="ECO:0000256" key="1">
    <source>
        <dbReference type="SAM" id="Coils"/>
    </source>
</evidence>
<dbReference type="Pfam" id="PF13374">
    <property type="entry name" value="TPR_10"/>
    <property type="match status" value="1"/>
</dbReference>
<feature type="region of interest" description="Disordered" evidence="2">
    <location>
        <begin position="490"/>
        <end position="512"/>
    </location>
</feature>
<name>A0ABW8LZ84_9ACTN</name>
<organism evidence="4 5">
    <name type="scientific">Streptomyces milbemycinicus</name>
    <dbReference type="NCBI Taxonomy" id="476552"/>
    <lineage>
        <taxon>Bacteria</taxon>
        <taxon>Bacillati</taxon>
        <taxon>Actinomycetota</taxon>
        <taxon>Actinomycetes</taxon>
        <taxon>Kitasatosporales</taxon>
        <taxon>Streptomycetaceae</taxon>
        <taxon>Streptomyces</taxon>
    </lineage>
</organism>
<dbReference type="RefSeq" id="WP_404748185.1">
    <property type="nucleotide sequence ID" value="NZ_JBJDQH010000015.1"/>
</dbReference>
<dbReference type="Pfam" id="PF13676">
    <property type="entry name" value="TIR_2"/>
    <property type="match status" value="1"/>
</dbReference>
<keyword evidence="5" id="KW-1185">Reference proteome</keyword>
<dbReference type="SUPFAM" id="SSF48452">
    <property type="entry name" value="TPR-like"/>
    <property type="match status" value="1"/>
</dbReference>
<keyword evidence="1" id="KW-0175">Coiled coil</keyword>
<dbReference type="Gene3D" id="1.25.40.10">
    <property type="entry name" value="Tetratricopeptide repeat domain"/>
    <property type="match status" value="2"/>
</dbReference>
<comment type="caution">
    <text evidence="4">The sequence shown here is derived from an EMBL/GenBank/DDBJ whole genome shotgun (WGS) entry which is preliminary data.</text>
</comment>
<feature type="region of interest" description="Disordered" evidence="2">
    <location>
        <begin position="283"/>
        <end position="315"/>
    </location>
</feature>
<feature type="compositionally biased region" description="Low complexity" evidence="2">
    <location>
        <begin position="293"/>
        <end position="314"/>
    </location>
</feature>
<proteinExistence type="predicted"/>
<feature type="coiled-coil region" evidence="1">
    <location>
        <begin position="189"/>
        <end position="279"/>
    </location>
</feature>
<dbReference type="Gene3D" id="3.40.50.300">
    <property type="entry name" value="P-loop containing nucleotide triphosphate hydrolases"/>
    <property type="match status" value="1"/>
</dbReference>